<comment type="caution">
    <text evidence="3">The sequence shown here is derived from an EMBL/GenBank/DDBJ whole genome shotgun (WGS) entry which is preliminary data.</text>
</comment>
<dbReference type="InterPro" id="IPR033121">
    <property type="entry name" value="PEPTIDASE_A1"/>
</dbReference>
<dbReference type="GO" id="GO:0004190">
    <property type="term" value="F:aspartic-type endopeptidase activity"/>
    <property type="evidence" value="ECO:0007669"/>
    <property type="project" value="InterPro"/>
</dbReference>
<dbReference type="OrthoDB" id="15189at2759"/>
<evidence type="ECO:0000256" key="1">
    <source>
        <dbReference type="ARBA" id="ARBA00007447"/>
    </source>
</evidence>
<name>A0A074S4W3_9AGAM</name>
<evidence type="ECO:0000259" key="2">
    <source>
        <dbReference type="PROSITE" id="PS51767"/>
    </source>
</evidence>
<gene>
    <name evidence="3" type="ORF">V565_313250</name>
</gene>
<dbReference type="CDD" id="cd05471">
    <property type="entry name" value="pepsin_like"/>
    <property type="match status" value="1"/>
</dbReference>
<dbReference type="Gene3D" id="2.40.70.10">
    <property type="entry name" value="Acid Proteases"/>
    <property type="match status" value="2"/>
</dbReference>
<organism evidence="3 4">
    <name type="scientific">Rhizoctonia solani 123E</name>
    <dbReference type="NCBI Taxonomy" id="1423351"/>
    <lineage>
        <taxon>Eukaryota</taxon>
        <taxon>Fungi</taxon>
        <taxon>Dikarya</taxon>
        <taxon>Basidiomycota</taxon>
        <taxon>Agaricomycotina</taxon>
        <taxon>Agaricomycetes</taxon>
        <taxon>Cantharellales</taxon>
        <taxon>Ceratobasidiaceae</taxon>
        <taxon>Rhizoctonia</taxon>
    </lineage>
</organism>
<dbReference type="SUPFAM" id="SSF50630">
    <property type="entry name" value="Acid proteases"/>
    <property type="match status" value="1"/>
</dbReference>
<dbReference type="PANTHER" id="PTHR47966:SF51">
    <property type="entry name" value="BETA-SITE APP-CLEAVING ENZYME, ISOFORM A-RELATED"/>
    <property type="match status" value="1"/>
</dbReference>
<dbReference type="InterPro" id="IPR034164">
    <property type="entry name" value="Pepsin-like_dom"/>
</dbReference>
<dbReference type="PRINTS" id="PR00792">
    <property type="entry name" value="PEPSIN"/>
</dbReference>
<dbReference type="AlphaFoldDB" id="A0A074S4W3"/>
<dbReference type="Pfam" id="PF00026">
    <property type="entry name" value="Asp"/>
    <property type="match status" value="1"/>
</dbReference>
<evidence type="ECO:0000313" key="4">
    <source>
        <dbReference type="Proteomes" id="UP000027456"/>
    </source>
</evidence>
<dbReference type="InterPro" id="IPR021109">
    <property type="entry name" value="Peptidase_aspartic_dom_sf"/>
</dbReference>
<keyword evidence="4" id="KW-1185">Reference proteome</keyword>
<dbReference type="PANTHER" id="PTHR47966">
    <property type="entry name" value="BETA-SITE APP-CLEAVING ENZYME, ISOFORM A-RELATED"/>
    <property type="match status" value="1"/>
</dbReference>
<reference evidence="3 4" key="1">
    <citation type="submission" date="2013-12" db="EMBL/GenBank/DDBJ databases">
        <authorList>
            <person name="Cubeta M."/>
            <person name="Pakala S."/>
            <person name="Fedorova N."/>
            <person name="Thomas E."/>
            <person name="Dean R."/>
            <person name="Jabaji S."/>
            <person name="Neate S."/>
            <person name="Toda T."/>
            <person name="Tavantzis S."/>
            <person name="Vilgalys R."/>
            <person name="Bharathan N."/>
            <person name="Pakala S."/>
            <person name="Losada L.S."/>
            <person name="Zafar N."/>
            <person name="Nierman W."/>
        </authorList>
    </citation>
    <scope>NUCLEOTIDE SEQUENCE [LARGE SCALE GENOMIC DNA]</scope>
    <source>
        <strain evidence="3 4">123E</strain>
    </source>
</reference>
<sequence length="349" mass="37711">MDIQIGTPGQSFAVIPGTYVLRTDSAKKCTNIQLILHYNSGSPSTWVYSTAFENDGIHGKNKFEVHESKTAEPFAGGKGFQEKRPDGAVILGKLYTDTIIIGGLSAEKQLFALVTGHYSPLDGILGLQPSNPPSHHNIIHKLVTNQRITSHIFSMYLSPGPDSELYIGGTNKAKYSGAITYIPLMKVGDKRVVLGTVIAHPFSKFTAAMIIDSGIPLIQGPRAFVSNVWGIFGGEACTKEDCGGSGYYTLPCDKEMKITFMFGHHKLKFTQHQLLLGPIPGKDNVCKGAIQAMDKSDGTWLLGAQFMKSVYTVFDMVGSQIGFATPIHLKEAHMAPKSPESSTGTGEIS</sequence>
<proteinExistence type="inferred from homology"/>
<protein>
    <submittedName>
        <fullName evidence="3">Aspartyl protease</fullName>
    </submittedName>
</protein>
<dbReference type="GO" id="GO:0006508">
    <property type="term" value="P:proteolysis"/>
    <property type="evidence" value="ECO:0007669"/>
    <property type="project" value="UniProtKB-KW"/>
</dbReference>
<dbReference type="InterPro" id="IPR001461">
    <property type="entry name" value="Aspartic_peptidase_A1"/>
</dbReference>
<dbReference type="PROSITE" id="PS51767">
    <property type="entry name" value="PEPTIDASE_A1"/>
    <property type="match status" value="1"/>
</dbReference>
<keyword evidence="3" id="KW-0378">Hydrolase</keyword>
<dbReference type="HOGENOM" id="CLU_013253_1_0_1"/>
<dbReference type="Proteomes" id="UP000027456">
    <property type="component" value="Unassembled WGS sequence"/>
</dbReference>
<dbReference type="EMBL" id="AZST01002202">
    <property type="protein sequence ID" value="KEP45137.1"/>
    <property type="molecule type" value="Genomic_DNA"/>
</dbReference>
<feature type="domain" description="Peptidase A1" evidence="2">
    <location>
        <begin position="19"/>
        <end position="324"/>
    </location>
</feature>
<dbReference type="STRING" id="1423351.A0A074S4W3"/>
<comment type="similarity">
    <text evidence="1">Belongs to the peptidase A1 family.</text>
</comment>
<accession>A0A074S4W3</accession>
<keyword evidence="3" id="KW-0645">Protease</keyword>
<evidence type="ECO:0000313" key="3">
    <source>
        <dbReference type="EMBL" id="KEP45137.1"/>
    </source>
</evidence>